<dbReference type="Gene3D" id="3.40.50.970">
    <property type="match status" value="1"/>
</dbReference>
<dbReference type="Pfam" id="PF02780">
    <property type="entry name" value="Transketolase_C"/>
    <property type="match status" value="1"/>
</dbReference>
<dbReference type="Pfam" id="PF02779">
    <property type="entry name" value="Transket_pyr"/>
    <property type="match status" value="1"/>
</dbReference>
<dbReference type="FunFam" id="3.40.50.920:FF:000001">
    <property type="entry name" value="Pyruvate dehydrogenase E1 beta subunit"/>
    <property type="match status" value="1"/>
</dbReference>
<organism evidence="5 6">
    <name type="scientific">Actinomadura barringtoniae</name>
    <dbReference type="NCBI Taxonomy" id="1427535"/>
    <lineage>
        <taxon>Bacteria</taxon>
        <taxon>Bacillati</taxon>
        <taxon>Actinomycetota</taxon>
        <taxon>Actinomycetes</taxon>
        <taxon>Streptosporangiales</taxon>
        <taxon>Thermomonosporaceae</taxon>
        <taxon>Actinomadura</taxon>
    </lineage>
</organism>
<dbReference type="CDD" id="cd07036">
    <property type="entry name" value="TPP_PYR_E1-PDHc-beta_like"/>
    <property type="match status" value="1"/>
</dbReference>
<keyword evidence="6" id="KW-1185">Reference proteome</keyword>
<dbReference type="Proteomes" id="UP000669179">
    <property type="component" value="Unassembled WGS sequence"/>
</dbReference>
<name>A0A939PMY1_9ACTN</name>
<dbReference type="PANTHER" id="PTHR43257">
    <property type="entry name" value="PYRUVATE DEHYDROGENASE E1 COMPONENT BETA SUBUNIT"/>
    <property type="match status" value="1"/>
</dbReference>
<dbReference type="EMBL" id="JAGEOJ010000041">
    <property type="protein sequence ID" value="MBO2455756.1"/>
    <property type="molecule type" value="Genomic_DNA"/>
</dbReference>
<dbReference type="Gene3D" id="3.40.50.920">
    <property type="match status" value="1"/>
</dbReference>
<dbReference type="InterPro" id="IPR033248">
    <property type="entry name" value="Transketolase_C"/>
</dbReference>
<dbReference type="AlphaFoldDB" id="A0A939PMY1"/>
<dbReference type="InterPro" id="IPR029061">
    <property type="entry name" value="THDP-binding"/>
</dbReference>
<dbReference type="SUPFAM" id="SSF52518">
    <property type="entry name" value="Thiamin diphosphate-binding fold (THDP-binding)"/>
    <property type="match status" value="1"/>
</dbReference>
<dbReference type="GO" id="GO:0016491">
    <property type="term" value="F:oxidoreductase activity"/>
    <property type="evidence" value="ECO:0007669"/>
    <property type="project" value="UniProtKB-KW"/>
</dbReference>
<dbReference type="SUPFAM" id="SSF52922">
    <property type="entry name" value="TK C-terminal domain-like"/>
    <property type="match status" value="1"/>
</dbReference>
<feature type="domain" description="Transketolase-like pyrimidine-binding" evidence="4">
    <location>
        <begin position="4"/>
        <end position="179"/>
    </location>
</feature>
<evidence type="ECO:0000256" key="3">
    <source>
        <dbReference type="ARBA" id="ARBA00023052"/>
    </source>
</evidence>
<accession>A0A939PMY1</accession>
<evidence type="ECO:0000313" key="6">
    <source>
        <dbReference type="Proteomes" id="UP000669179"/>
    </source>
</evidence>
<keyword evidence="3" id="KW-0786">Thiamine pyrophosphate</keyword>
<dbReference type="SMART" id="SM00861">
    <property type="entry name" value="Transket_pyr"/>
    <property type="match status" value="1"/>
</dbReference>
<reference evidence="5" key="1">
    <citation type="submission" date="2021-03" db="EMBL/GenBank/DDBJ databases">
        <authorList>
            <person name="Kanchanasin P."/>
            <person name="Saeng-In P."/>
            <person name="Phongsopitanun W."/>
            <person name="Yuki M."/>
            <person name="Kudo T."/>
            <person name="Ohkuma M."/>
            <person name="Tanasupawat S."/>
        </authorList>
    </citation>
    <scope>NUCLEOTIDE SEQUENCE</scope>
    <source>
        <strain evidence="5">GKU 128</strain>
    </source>
</reference>
<sequence>MSKFTYADAIRQAIAEEMERDPAVFLIGEDVGEPGGVFGVTKGLFDQFGSDRLWDTPISEEVIVGAAVGAALVGARPIAEIMFSDFVTLAMDMIVNQAAKTHYMTGGRLSAPMVVRMVTGTSGSTAAQHSQSLESWFVNVPGLKIVAPSTPQDAKGLLRQAIRDPDPVIFFEHKQQYGGRGGPAGDVVEVEPIPFGTGRIHREGTDVTIVSYLKTREHASAAAETLESEGISCEIFDPRTLVPFDHAGLRASIAKTGRLVIAHEAPTRGGFGAEIAAWAAGECHELLTAPVARVGALNTPVPYAPVMENHTLPGAERIADTVRRLLDKKLDEKGEH</sequence>
<dbReference type="InterPro" id="IPR005475">
    <property type="entry name" value="Transketolase-like_Pyr-bd"/>
</dbReference>
<evidence type="ECO:0000313" key="5">
    <source>
        <dbReference type="EMBL" id="MBO2455756.1"/>
    </source>
</evidence>
<comment type="caution">
    <text evidence="5">The sequence shown here is derived from an EMBL/GenBank/DDBJ whole genome shotgun (WGS) entry which is preliminary data.</text>
</comment>
<dbReference type="PANTHER" id="PTHR43257:SF2">
    <property type="entry name" value="PYRUVATE DEHYDROGENASE E1 COMPONENT SUBUNIT BETA"/>
    <property type="match status" value="1"/>
</dbReference>
<gene>
    <name evidence="5" type="ORF">J4573_52380</name>
</gene>
<evidence type="ECO:0000256" key="2">
    <source>
        <dbReference type="ARBA" id="ARBA00023002"/>
    </source>
</evidence>
<evidence type="ECO:0000259" key="4">
    <source>
        <dbReference type="SMART" id="SM00861"/>
    </source>
</evidence>
<proteinExistence type="predicted"/>
<protein>
    <submittedName>
        <fullName evidence="5">Alpha-ketoacid dehydrogenase subunit beta</fullName>
    </submittedName>
</protein>
<comment type="cofactor">
    <cofactor evidence="1">
        <name>thiamine diphosphate</name>
        <dbReference type="ChEBI" id="CHEBI:58937"/>
    </cofactor>
</comment>
<keyword evidence="2" id="KW-0560">Oxidoreductase</keyword>
<evidence type="ECO:0000256" key="1">
    <source>
        <dbReference type="ARBA" id="ARBA00001964"/>
    </source>
</evidence>
<dbReference type="InterPro" id="IPR009014">
    <property type="entry name" value="Transketo_C/PFOR_II"/>
</dbReference>
<dbReference type="NCBIfam" id="NF006667">
    <property type="entry name" value="PRK09212.1"/>
    <property type="match status" value="1"/>
</dbReference>
<dbReference type="RefSeq" id="WP_208263997.1">
    <property type="nucleotide sequence ID" value="NZ_JAGEOJ010000041.1"/>
</dbReference>
<dbReference type="GO" id="GO:0000287">
    <property type="term" value="F:magnesium ion binding"/>
    <property type="evidence" value="ECO:0007669"/>
    <property type="project" value="UniProtKB-ARBA"/>
</dbReference>
<dbReference type="FunFam" id="3.40.50.970:FF:000001">
    <property type="entry name" value="Pyruvate dehydrogenase E1 beta subunit"/>
    <property type="match status" value="1"/>
</dbReference>